<dbReference type="RefSeq" id="XP_050509907.1">
    <property type="nucleotide sequence ID" value="XM_050653950.1"/>
</dbReference>
<proteinExistence type="predicted"/>
<accession>A0ABM5KI68</accession>
<protein>
    <recommendedName>
        <fullName evidence="2">DDE-1 domain-containing protein</fullName>
    </recommendedName>
</protein>
<dbReference type="EnsemblMetazoa" id="XM_050653950.1">
    <property type="protein sequence ID" value="XP_050509907.1"/>
    <property type="gene ID" value="LOC126886851"/>
</dbReference>
<dbReference type="Proteomes" id="UP001652700">
    <property type="component" value="Unplaced"/>
</dbReference>
<dbReference type="Pfam" id="PF03184">
    <property type="entry name" value="DDE_1"/>
    <property type="match status" value="1"/>
</dbReference>
<evidence type="ECO:0000256" key="1">
    <source>
        <dbReference type="SAM" id="MobiDB-lite"/>
    </source>
</evidence>
<feature type="compositionally biased region" description="Basic residues" evidence="1">
    <location>
        <begin position="269"/>
        <end position="288"/>
    </location>
</feature>
<reference evidence="3" key="1">
    <citation type="submission" date="2025-05" db="UniProtKB">
        <authorList>
            <consortium name="EnsemblMetazoa"/>
        </authorList>
    </citation>
    <scope>IDENTIFICATION</scope>
</reference>
<feature type="region of interest" description="Disordered" evidence="1">
    <location>
        <begin position="205"/>
        <end position="224"/>
    </location>
</feature>
<dbReference type="GeneID" id="126886851"/>
<feature type="region of interest" description="Disordered" evidence="1">
    <location>
        <begin position="234"/>
        <end position="255"/>
    </location>
</feature>
<dbReference type="PANTHER" id="PTHR19303">
    <property type="entry name" value="TRANSPOSON"/>
    <property type="match status" value="1"/>
</dbReference>
<organism evidence="3 4">
    <name type="scientific">Diabrotica virgifera virgifera</name>
    <name type="common">western corn rootworm</name>
    <dbReference type="NCBI Taxonomy" id="50390"/>
    <lineage>
        <taxon>Eukaryota</taxon>
        <taxon>Metazoa</taxon>
        <taxon>Ecdysozoa</taxon>
        <taxon>Arthropoda</taxon>
        <taxon>Hexapoda</taxon>
        <taxon>Insecta</taxon>
        <taxon>Pterygota</taxon>
        <taxon>Neoptera</taxon>
        <taxon>Endopterygota</taxon>
        <taxon>Coleoptera</taxon>
        <taxon>Polyphaga</taxon>
        <taxon>Cucujiformia</taxon>
        <taxon>Chrysomeloidea</taxon>
        <taxon>Chrysomelidae</taxon>
        <taxon>Galerucinae</taxon>
        <taxon>Diabroticina</taxon>
        <taxon>Diabroticites</taxon>
        <taxon>Diabrotica</taxon>
    </lineage>
</organism>
<dbReference type="Gene3D" id="3.30.420.10">
    <property type="entry name" value="Ribonuclease H-like superfamily/Ribonuclease H"/>
    <property type="match status" value="1"/>
</dbReference>
<dbReference type="PANTHER" id="PTHR19303:SF71">
    <property type="entry name" value="ZINC FINGER PHD-TYPE DOMAIN-CONTAINING PROTEIN"/>
    <property type="match status" value="1"/>
</dbReference>
<dbReference type="InterPro" id="IPR004875">
    <property type="entry name" value="DDE_SF_endonuclease_dom"/>
</dbReference>
<name>A0ABM5KI68_DIAVI</name>
<keyword evidence="4" id="KW-1185">Reference proteome</keyword>
<dbReference type="InterPro" id="IPR050863">
    <property type="entry name" value="CenT-Element_Derived"/>
</dbReference>
<dbReference type="InterPro" id="IPR036397">
    <property type="entry name" value="RNaseH_sf"/>
</dbReference>
<sequence>MTSAERGSTVTMIGAINAGGGFIPPLLIFPRVNYKDFMITNAPPGTIGGANPSGRSNENLFFQFMEHFIKHVRPSTNAPCIVLFDNHESHMSVPVIDLAKRNGITLVTFHPHTSHKLQPIDKGVFGPFKKYYSTATNEMMLTPGYVGKPITIYNVASLVGKAFPLAFTPNNIMQGFKATGIYPFNENIFDDSDYLSAQVTDRPYDVTSDKTEDTNTAANSDILPQLATEAEISSQSVAEADISSQSVPEADTPSTSAVKNIITPSMIRPHPKAAPRKNNGRGRQKGKSRILTDTPEKIRIEMLKMASLIKQKKRKTNVKVSQQNSTKCKNKKKSVKRKIVSDSESSISDDNFSLQESDMSEMSFEIYDNEIENTNSNSEILKFQLGDFVIFVYGNNYFPGKIVDIKEQEFVIASMENR</sequence>
<feature type="domain" description="DDE-1" evidence="2">
    <location>
        <begin position="10"/>
        <end position="176"/>
    </location>
</feature>
<feature type="region of interest" description="Disordered" evidence="1">
    <location>
        <begin position="267"/>
        <end position="289"/>
    </location>
</feature>
<evidence type="ECO:0000313" key="3">
    <source>
        <dbReference type="EnsemblMetazoa" id="XP_050509907.1"/>
    </source>
</evidence>
<evidence type="ECO:0000313" key="4">
    <source>
        <dbReference type="Proteomes" id="UP001652700"/>
    </source>
</evidence>
<evidence type="ECO:0000259" key="2">
    <source>
        <dbReference type="Pfam" id="PF03184"/>
    </source>
</evidence>